<dbReference type="CDD" id="cd00077">
    <property type="entry name" value="HDc"/>
    <property type="match status" value="2"/>
</dbReference>
<sequence>MLHKLRQAKFGIRLTVLSLFIMLTTLVVAVALCLQFYFSQSLAKDAARGLFNHTAQNVSEKIANIDSESSAIALLLSEFPDVDSREEDHNIRPIISVMAQAMRQRSYLHGIYIGYKNGDFYELINLNTVRQLSSNLDADVNDRWTIVKIQNTDKGRIQYQYYYDDQFNLTHQSQLPSQYFANVRPWYKDAMNSPNETIKTAPYFFHSIRSSGITYAKQIDHTGNVVAVDISLADMSAYLQQNLPFAQSSTFIFNQAGKISAQSMPTNSTSSVTPTKPIPLTEEQKQYIANLGVLTVSNELDWAPFDFAYSGMPKGYSIDVMNLIAEKTGLKFEYVNGYSWNQLLGLFQSNKLDIVQSIFETPARQLLGDFTIPYRNLSTVLITRKGHDVGATLGGMGGEVIAIPTGWALTEKVQQQFPDIEVLKVKSPIDALQAVVDGKADAALETKEVAEYFIRLNNMQGLEVHTGNNGLRNQGSQQLSILITKRYPKLRDIFNQAIQSITAQESAALEQKWLSDKMMSSMQRLMIAGMVPAEMLQQIEENTLSKNGEQSLVRTQLDGKDYILYVEPLPSKAQEAQYLGIIVPTAVIQSPNMDRVYISILITFGFLILLSPLIYHFANTIVDPIKSLSLENDKIRHRQFSAVNLVPSRIQELDQLSKSIHSMAGDLKEHQYRQQQLMDSFIQLIAQAIDQKSPYTGGHCARVPVIANMLAESAHLSHAAEFKDFHFVDEEQRREFQVASWLHDCGKVTTPEHIIDKGSKLETIYNRIHEIRMRFEVLRRDAEINSLKERLAGGDERELNRELLSRYQQLDEQFAFIAQCNVGSEFMDDEKIARIHQIGKQTWVRHFSDRDGLSPEENKRLAHIPELELPVTEPLLADKAEHIQPWITDPHNLLSADMKMTVPEVQANLGELHNLSIQRGTLTASDRYRINEHIIATIHMLESLPLPPELKRVPEIAGGHHETLIGTGYPKKLSGNELSIEARILAIADVFEALTAADRPYKKAKTLSQSIAILAKMAEDQHLDKELFKLLLTSGIYRDYAELYLEPNQIDEVDIEPYLT</sequence>
<dbReference type="Gene3D" id="3.40.190.10">
    <property type="entry name" value="Periplasmic binding protein-like II"/>
    <property type="match status" value="2"/>
</dbReference>
<dbReference type="Pfam" id="PF00497">
    <property type="entry name" value="SBP_bac_3"/>
    <property type="match status" value="1"/>
</dbReference>
<dbReference type="RefSeq" id="WP_161158275.1">
    <property type="nucleotide sequence ID" value="NZ_WEKT01000070.1"/>
</dbReference>
<dbReference type="InterPro" id="IPR001638">
    <property type="entry name" value="Solute-binding_3/MltF_N"/>
</dbReference>
<dbReference type="SUPFAM" id="SSF109604">
    <property type="entry name" value="HD-domain/PDEase-like"/>
    <property type="match status" value="2"/>
</dbReference>
<dbReference type="PANTHER" id="PTHR45228:SF5">
    <property type="entry name" value="CYCLIC DI-GMP PHOSPHODIESTERASE VC_1348-RELATED"/>
    <property type="match status" value="1"/>
</dbReference>
<protein>
    <submittedName>
        <fullName evidence="3">Transporter substrate-binding domain-containing protein</fullName>
    </submittedName>
</protein>
<proteinExistence type="predicted"/>
<dbReference type="InterPro" id="IPR003607">
    <property type="entry name" value="HD/PDEase_dom"/>
</dbReference>
<organism evidence="3 4">
    <name type="scientific">Vibrio eleionomae</name>
    <dbReference type="NCBI Taxonomy" id="2653505"/>
    <lineage>
        <taxon>Bacteria</taxon>
        <taxon>Pseudomonadati</taxon>
        <taxon>Pseudomonadota</taxon>
        <taxon>Gammaproteobacteria</taxon>
        <taxon>Vibrionales</taxon>
        <taxon>Vibrionaceae</taxon>
        <taxon>Vibrio</taxon>
    </lineage>
</organism>
<accession>A0A7X4LPT9</accession>
<evidence type="ECO:0000259" key="2">
    <source>
        <dbReference type="PROSITE" id="PS51832"/>
    </source>
</evidence>
<dbReference type="InterPro" id="IPR037522">
    <property type="entry name" value="HD_GYP_dom"/>
</dbReference>
<dbReference type="AlphaFoldDB" id="A0A7X4LPT9"/>
<reference evidence="3 4" key="1">
    <citation type="submission" date="2019-10" db="EMBL/GenBank/DDBJ databases">
        <title>Vibrio sp. nov. isolated from a shrimp pond.</title>
        <authorList>
            <person name="Gomez-Gil B."/>
            <person name="Enciso-Ibarra J."/>
            <person name="Enciso-Ibarra K."/>
            <person name="Bolan-Mejia C."/>
        </authorList>
    </citation>
    <scope>NUCLEOTIDE SEQUENCE [LARGE SCALE GENOMIC DNA]</scope>
    <source>
        <strain evidence="3 4">CAIM 722</strain>
    </source>
</reference>
<keyword evidence="1" id="KW-0812">Transmembrane</keyword>
<keyword evidence="4" id="KW-1185">Reference proteome</keyword>
<dbReference type="CDD" id="cd01007">
    <property type="entry name" value="PBP2_BvgS_HisK_like"/>
    <property type="match status" value="1"/>
</dbReference>
<evidence type="ECO:0000313" key="3">
    <source>
        <dbReference type="EMBL" id="MZI95779.1"/>
    </source>
</evidence>
<dbReference type="GO" id="GO:0008081">
    <property type="term" value="F:phosphoric diester hydrolase activity"/>
    <property type="evidence" value="ECO:0007669"/>
    <property type="project" value="UniProtKB-ARBA"/>
</dbReference>
<evidence type="ECO:0000256" key="1">
    <source>
        <dbReference type="SAM" id="Phobius"/>
    </source>
</evidence>
<dbReference type="PANTHER" id="PTHR45228">
    <property type="entry name" value="CYCLIC DI-GMP PHOSPHODIESTERASE TM_0186-RELATED"/>
    <property type="match status" value="1"/>
</dbReference>
<gene>
    <name evidence="3" type="ORF">F9817_21580</name>
</gene>
<dbReference type="Gene3D" id="6.10.340.10">
    <property type="match status" value="1"/>
</dbReference>
<dbReference type="SUPFAM" id="SSF53850">
    <property type="entry name" value="Periplasmic binding protein-like II"/>
    <property type="match status" value="1"/>
</dbReference>
<keyword evidence="1" id="KW-1133">Transmembrane helix</keyword>
<dbReference type="SMART" id="SM00471">
    <property type="entry name" value="HDc"/>
    <property type="match status" value="1"/>
</dbReference>
<dbReference type="EMBL" id="WEKT01000070">
    <property type="protein sequence ID" value="MZI95779.1"/>
    <property type="molecule type" value="Genomic_DNA"/>
</dbReference>
<dbReference type="SMART" id="SM00062">
    <property type="entry name" value="PBPb"/>
    <property type="match status" value="1"/>
</dbReference>
<evidence type="ECO:0000313" key="4">
    <source>
        <dbReference type="Proteomes" id="UP000462621"/>
    </source>
</evidence>
<name>A0A7X4LPT9_9VIBR</name>
<feature type="domain" description="HD-GYP" evidence="2">
    <location>
        <begin position="832"/>
        <end position="1046"/>
    </location>
</feature>
<dbReference type="Proteomes" id="UP000462621">
    <property type="component" value="Unassembled WGS sequence"/>
</dbReference>
<dbReference type="Pfam" id="PF13487">
    <property type="entry name" value="HD_5"/>
    <property type="match status" value="1"/>
</dbReference>
<dbReference type="Gene3D" id="1.10.3210.10">
    <property type="entry name" value="Hypothetical protein af1432"/>
    <property type="match status" value="2"/>
</dbReference>
<dbReference type="InterPro" id="IPR052020">
    <property type="entry name" value="Cyclic_di-GMP/3'3'-cGAMP_PDE"/>
</dbReference>
<dbReference type="PROSITE" id="PS51832">
    <property type="entry name" value="HD_GYP"/>
    <property type="match status" value="1"/>
</dbReference>
<feature type="transmembrane region" description="Helical" evidence="1">
    <location>
        <begin position="12"/>
        <end position="38"/>
    </location>
</feature>
<keyword evidence="1" id="KW-0472">Membrane</keyword>
<comment type="caution">
    <text evidence="3">The sequence shown here is derived from an EMBL/GenBank/DDBJ whole genome shotgun (WGS) entry which is preliminary data.</text>
</comment>
<dbReference type="Gene3D" id="3.30.450.20">
    <property type="entry name" value="PAS domain"/>
    <property type="match status" value="1"/>
</dbReference>